<dbReference type="Proteomes" id="UP000276133">
    <property type="component" value="Unassembled WGS sequence"/>
</dbReference>
<name>A0A3M7PXF4_BRAPC</name>
<dbReference type="EMBL" id="REGN01008314">
    <property type="protein sequence ID" value="RNA03892.1"/>
    <property type="molecule type" value="Genomic_DNA"/>
</dbReference>
<evidence type="ECO:0000313" key="2">
    <source>
        <dbReference type="Proteomes" id="UP000276133"/>
    </source>
</evidence>
<organism evidence="1 2">
    <name type="scientific">Brachionus plicatilis</name>
    <name type="common">Marine rotifer</name>
    <name type="synonym">Brachionus muelleri</name>
    <dbReference type="NCBI Taxonomy" id="10195"/>
    <lineage>
        <taxon>Eukaryota</taxon>
        <taxon>Metazoa</taxon>
        <taxon>Spiralia</taxon>
        <taxon>Gnathifera</taxon>
        <taxon>Rotifera</taxon>
        <taxon>Eurotatoria</taxon>
        <taxon>Monogononta</taxon>
        <taxon>Pseudotrocha</taxon>
        <taxon>Ploima</taxon>
        <taxon>Brachionidae</taxon>
        <taxon>Brachionus</taxon>
    </lineage>
</organism>
<comment type="caution">
    <text evidence="1">The sequence shown here is derived from an EMBL/GenBank/DDBJ whole genome shotgun (WGS) entry which is preliminary data.</text>
</comment>
<gene>
    <name evidence="1" type="ORF">BpHYR1_020456</name>
</gene>
<keyword evidence="2" id="KW-1185">Reference proteome</keyword>
<protein>
    <submittedName>
        <fullName evidence="1">Uncharacterized protein</fullName>
    </submittedName>
</protein>
<sequence length="80" mass="9569">MKHLKCIDKIFKTLISVSDFSIFKKLKNCIEKSKILGHIFQNRPRAINELRTSKFSDWITLKPRLNRIEVDLSLKLYYQD</sequence>
<dbReference type="AlphaFoldDB" id="A0A3M7PXF4"/>
<reference evidence="1 2" key="1">
    <citation type="journal article" date="2018" name="Sci. Rep.">
        <title>Genomic signatures of local adaptation to the degree of environmental predictability in rotifers.</title>
        <authorList>
            <person name="Franch-Gras L."/>
            <person name="Hahn C."/>
            <person name="Garcia-Roger E.M."/>
            <person name="Carmona M.J."/>
            <person name="Serra M."/>
            <person name="Gomez A."/>
        </authorList>
    </citation>
    <scope>NUCLEOTIDE SEQUENCE [LARGE SCALE GENOMIC DNA]</scope>
    <source>
        <strain evidence="1">HYR1</strain>
    </source>
</reference>
<accession>A0A3M7PXF4</accession>
<proteinExistence type="predicted"/>
<evidence type="ECO:0000313" key="1">
    <source>
        <dbReference type="EMBL" id="RNA03892.1"/>
    </source>
</evidence>